<feature type="domain" description="DNA mimic protein DMP19 C-terminal" evidence="1">
    <location>
        <begin position="36"/>
        <end position="156"/>
    </location>
</feature>
<comment type="caution">
    <text evidence="2">The sequence shown here is derived from an EMBL/GenBank/DDBJ whole genome shotgun (WGS) entry which is preliminary data.</text>
</comment>
<sequence>MDDSRAYYQRIKQYDPYRELWKSLVERSSKDPSLLDFTRAEKTYFTVGLLEGEVYNGGFDQLFWNSAGNYYKIALDGLEEIGATASLRIAREAARVIFGRSEPSPDQRKRWRILKSKTYRLQEFFIGHRKRLCLEALDKQFCADPDTLNDRLTSYANPQELITPFLKDDGGLRF</sequence>
<dbReference type="Gene3D" id="1.20.1420.60">
    <property type="match status" value="1"/>
</dbReference>
<evidence type="ECO:0000313" key="2">
    <source>
        <dbReference type="EMBL" id="NML94177.1"/>
    </source>
</evidence>
<organism evidence="2 3">
    <name type="scientific">Novosphingobium olei</name>
    <dbReference type="NCBI Taxonomy" id="2728851"/>
    <lineage>
        <taxon>Bacteria</taxon>
        <taxon>Pseudomonadati</taxon>
        <taxon>Pseudomonadota</taxon>
        <taxon>Alphaproteobacteria</taxon>
        <taxon>Sphingomonadales</taxon>
        <taxon>Sphingomonadaceae</taxon>
        <taxon>Novosphingobium</taxon>
    </lineage>
</organism>
<keyword evidence="3" id="KW-1185">Reference proteome</keyword>
<evidence type="ECO:0000313" key="3">
    <source>
        <dbReference type="Proteomes" id="UP000583556"/>
    </source>
</evidence>
<accession>A0A7Y0GB14</accession>
<proteinExistence type="predicted"/>
<dbReference type="InterPro" id="IPR025402">
    <property type="entry name" value="DMP19_C"/>
</dbReference>
<evidence type="ECO:0000259" key="1">
    <source>
        <dbReference type="Pfam" id="PF14300"/>
    </source>
</evidence>
<protein>
    <submittedName>
        <fullName evidence="2">DMP19 family protein</fullName>
    </submittedName>
</protein>
<dbReference type="EMBL" id="JABBGM010000004">
    <property type="protein sequence ID" value="NML94177.1"/>
    <property type="molecule type" value="Genomic_DNA"/>
</dbReference>
<dbReference type="Proteomes" id="UP000583556">
    <property type="component" value="Unassembled WGS sequence"/>
</dbReference>
<name>A0A7Y0GB14_9SPHN</name>
<dbReference type="Pfam" id="PF14300">
    <property type="entry name" value="DMP19"/>
    <property type="match status" value="1"/>
</dbReference>
<gene>
    <name evidence="2" type="ORF">HHL27_10930</name>
</gene>
<dbReference type="AlphaFoldDB" id="A0A7Y0GB14"/>
<reference evidence="2 3" key="1">
    <citation type="submission" date="2020-04" db="EMBL/GenBank/DDBJ databases">
        <title>Novosphingobium sp. TW-4 isolated from soil.</title>
        <authorList>
            <person name="Dahal R.H."/>
            <person name="Chaudhary D.K."/>
        </authorList>
    </citation>
    <scope>NUCLEOTIDE SEQUENCE [LARGE SCALE GENOMIC DNA]</scope>
    <source>
        <strain evidence="2 3">TW-4</strain>
    </source>
</reference>